<keyword evidence="2 5" id="KW-0963">Cytoplasm</keyword>
<reference evidence="7 8" key="1">
    <citation type="submission" date="2015-11" db="EMBL/GenBank/DDBJ databases">
        <title>Evidence for parallel genomic evolution in an endosymbiosis of termite gut flagellates.</title>
        <authorList>
            <person name="Zheng H."/>
        </authorList>
    </citation>
    <scope>NUCLEOTIDE SEQUENCE [LARGE SCALE GENOMIC DNA]</scope>
    <source>
        <strain evidence="7 8">CET450</strain>
    </source>
</reference>
<keyword evidence="4" id="KW-0012">Acyltransferase</keyword>
<evidence type="ECO:0000256" key="5">
    <source>
        <dbReference type="RuleBase" id="RU363094"/>
    </source>
</evidence>
<accession>A0A1E5II19</accession>
<evidence type="ECO:0000313" key="8">
    <source>
        <dbReference type="Proteomes" id="UP000095237"/>
    </source>
</evidence>
<keyword evidence="3" id="KW-0808">Transferase</keyword>
<dbReference type="NCBIfam" id="TIGR01575">
    <property type="entry name" value="rimI"/>
    <property type="match status" value="1"/>
</dbReference>
<keyword evidence="8" id="KW-1185">Reference proteome</keyword>
<dbReference type="CDD" id="cd04301">
    <property type="entry name" value="NAT_SF"/>
    <property type="match status" value="1"/>
</dbReference>
<evidence type="ECO:0000256" key="3">
    <source>
        <dbReference type="ARBA" id="ARBA00022679"/>
    </source>
</evidence>
<dbReference type="GO" id="GO:0005737">
    <property type="term" value="C:cytoplasm"/>
    <property type="evidence" value="ECO:0007669"/>
    <property type="project" value="UniProtKB-SubCell"/>
</dbReference>
<evidence type="ECO:0000256" key="1">
    <source>
        <dbReference type="ARBA" id="ARBA00005395"/>
    </source>
</evidence>
<dbReference type="Pfam" id="PF00583">
    <property type="entry name" value="Acetyltransf_1"/>
    <property type="match status" value="1"/>
</dbReference>
<dbReference type="InterPro" id="IPR006464">
    <property type="entry name" value="AcTrfase_RimI/Ard1"/>
</dbReference>
<dbReference type="GO" id="GO:0008999">
    <property type="term" value="F:protein-N-terminal-alanine acetyltransferase activity"/>
    <property type="evidence" value="ECO:0007669"/>
    <property type="project" value="UniProtKB-EC"/>
</dbReference>
<dbReference type="AlphaFoldDB" id="A0A1E5II19"/>
<dbReference type="InterPro" id="IPR050680">
    <property type="entry name" value="YpeA/RimI_acetyltransf"/>
</dbReference>
<feature type="domain" description="N-acetyltransferase" evidence="6">
    <location>
        <begin position="1"/>
        <end position="143"/>
    </location>
</feature>
<dbReference type="InterPro" id="IPR016181">
    <property type="entry name" value="Acyl_CoA_acyltransferase"/>
</dbReference>
<dbReference type="PANTHER" id="PTHR43420">
    <property type="entry name" value="ACETYLTRANSFERASE"/>
    <property type="match status" value="1"/>
</dbReference>
<evidence type="ECO:0000256" key="2">
    <source>
        <dbReference type="ARBA" id="ARBA00022490"/>
    </source>
</evidence>
<dbReference type="Gene3D" id="3.40.630.30">
    <property type="match status" value="1"/>
</dbReference>
<dbReference type="PROSITE" id="PS51186">
    <property type="entry name" value="GNAT"/>
    <property type="match status" value="1"/>
</dbReference>
<gene>
    <name evidence="7" type="ORF">ATZ36_05905</name>
</gene>
<dbReference type="PANTHER" id="PTHR43420:SF44">
    <property type="entry name" value="ACETYLTRANSFERASE YPEA"/>
    <property type="match status" value="1"/>
</dbReference>
<evidence type="ECO:0000313" key="7">
    <source>
        <dbReference type="EMBL" id="OEG70142.1"/>
    </source>
</evidence>
<dbReference type="EMBL" id="LNVX01000450">
    <property type="protein sequence ID" value="OEG70142.1"/>
    <property type="molecule type" value="Genomic_DNA"/>
</dbReference>
<organism evidence="7 8">
    <name type="scientific">Endomicrobium trichonymphae</name>
    <dbReference type="NCBI Taxonomy" id="1408204"/>
    <lineage>
        <taxon>Bacteria</taxon>
        <taxon>Pseudomonadati</taxon>
        <taxon>Elusimicrobiota</taxon>
        <taxon>Endomicrobiia</taxon>
        <taxon>Endomicrobiales</taxon>
        <taxon>Endomicrobiaceae</taxon>
        <taxon>Candidatus Endomicrobiellum</taxon>
    </lineage>
</organism>
<comment type="catalytic activity">
    <reaction evidence="5">
        <text>N-terminal L-alanyl-[ribosomal protein bS18] + acetyl-CoA = N-terminal N(alpha)-acetyl-L-alanyl-[ribosomal protein bS18] + CoA + H(+)</text>
        <dbReference type="Rhea" id="RHEA:43756"/>
        <dbReference type="Rhea" id="RHEA-COMP:10676"/>
        <dbReference type="Rhea" id="RHEA-COMP:10677"/>
        <dbReference type="ChEBI" id="CHEBI:15378"/>
        <dbReference type="ChEBI" id="CHEBI:57287"/>
        <dbReference type="ChEBI" id="CHEBI:57288"/>
        <dbReference type="ChEBI" id="CHEBI:64718"/>
        <dbReference type="ChEBI" id="CHEBI:83683"/>
        <dbReference type="EC" id="2.3.1.266"/>
    </reaction>
</comment>
<dbReference type="EC" id="2.3.1.266" evidence="5"/>
<name>A0A1E5II19_ENDTX</name>
<dbReference type="InterPro" id="IPR000182">
    <property type="entry name" value="GNAT_dom"/>
</dbReference>
<evidence type="ECO:0000256" key="4">
    <source>
        <dbReference type="ARBA" id="ARBA00023315"/>
    </source>
</evidence>
<comment type="function">
    <text evidence="5">Acetylates the N-terminal alanine of ribosomal protein bS18.</text>
</comment>
<dbReference type="SUPFAM" id="SSF55729">
    <property type="entry name" value="Acyl-CoA N-acyltransferases (Nat)"/>
    <property type="match status" value="1"/>
</dbReference>
<protein>
    <recommendedName>
        <fullName evidence="5">[Ribosomal protein bS18]-alanine N-acetyltransferase</fullName>
        <ecNumber evidence="5">2.3.1.266</ecNumber>
    </recommendedName>
</protein>
<comment type="similarity">
    <text evidence="1 5">Belongs to the acetyltransferase family. RimI subfamily.</text>
</comment>
<comment type="caution">
    <text evidence="7">The sequence shown here is derived from an EMBL/GenBank/DDBJ whole genome shotgun (WGS) entry which is preliminary data.</text>
</comment>
<proteinExistence type="inferred from homology"/>
<dbReference type="Proteomes" id="UP000095237">
    <property type="component" value="Unassembled WGS sequence"/>
</dbReference>
<comment type="subcellular location">
    <subcellularLocation>
        <location evidence="5">Cytoplasm</location>
    </subcellularLocation>
</comment>
<sequence length="148" mass="17083">MKIINFSKRFLDDIAEIERQSFVNPWTKEMLLDSAKNAAVKFKVLIENKTVAGYYIISTSADETEVLDIAIDPKFRKRSFGQAMLADIKKESNNKKSRVIFLEVRQNNNAAINLYKSFGFKEIGVRKKYYKNEDALVLKLINHKESAL</sequence>
<evidence type="ECO:0000259" key="6">
    <source>
        <dbReference type="PROSITE" id="PS51186"/>
    </source>
</evidence>